<sequence length="105" mass="12446">MIEEALRQTGRTTRTVKEVNDLSLKGRVFFVVPEPMKYHYKRLFGHNANVIVIGDLSKTIYWDMLSLYGIDDTVLFDHAVLYRRYGRVIEEYFKGFNFKVTDNKF</sequence>
<accession>A0A8S5UMP0</accession>
<evidence type="ECO:0000313" key="1">
    <source>
        <dbReference type="EMBL" id="DAF95752.1"/>
    </source>
</evidence>
<organism evidence="1">
    <name type="scientific">Myoviridae sp. ctCo31</name>
    <dbReference type="NCBI Taxonomy" id="2825053"/>
    <lineage>
        <taxon>Viruses</taxon>
        <taxon>Duplodnaviria</taxon>
        <taxon>Heunggongvirae</taxon>
        <taxon>Uroviricota</taxon>
        <taxon>Caudoviricetes</taxon>
    </lineage>
</organism>
<dbReference type="EMBL" id="BK016109">
    <property type="protein sequence ID" value="DAF95752.1"/>
    <property type="molecule type" value="Genomic_DNA"/>
</dbReference>
<reference evidence="1" key="1">
    <citation type="journal article" date="2021" name="Proc. Natl. Acad. Sci. U.S.A.">
        <title>A Catalog of Tens of Thousands of Viruses from Human Metagenomes Reveals Hidden Associations with Chronic Diseases.</title>
        <authorList>
            <person name="Tisza M.J."/>
            <person name="Buck C.B."/>
        </authorList>
    </citation>
    <scope>NUCLEOTIDE SEQUENCE</scope>
    <source>
        <strain evidence="1">CtCo31</strain>
    </source>
</reference>
<name>A0A8S5UMP0_9CAUD</name>
<proteinExistence type="predicted"/>
<protein>
    <submittedName>
        <fullName evidence="1">Uncharacterized protein</fullName>
    </submittedName>
</protein>